<protein>
    <submittedName>
        <fullName evidence="2">CheR-type MCP methyltransferase</fullName>
    </submittedName>
</protein>
<dbReference type="Gene3D" id="3.40.50.150">
    <property type="entry name" value="Vaccinia Virus protein VP39"/>
    <property type="match status" value="1"/>
</dbReference>
<dbReference type="InterPro" id="IPR029063">
    <property type="entry name" value="SAM-dependent_MTases_sf"/>
</dbReference>
<evidence type="ECO:0000259" key="1">
    <source>
        <dbReference type="PROSITE" id="PS50123"/>
    </source>
</evidence>
<organism evidence="2 3">
    <name type="scientific">Reinekea forsetii</name>
    <dbReference type="NCBI Taxonomy" id="1336806"/>
    <lineage>
        <taxon>Bacteria</taxon>
        <taxon>Pseudomonadati</taxon>
        <taxon>Pseudomonadota</taxon>
        <taxon>Gammaproteobacteria</taxon>
        <taxon>Oceanospirillales</taxon>
        <taxon>Saccharospirillaceae</taxon>
        <taxon>Reinekea</taxon>
    </lineage>
</organism>
<feature type="domain" description="CheR-type methyltransferase" evidence="1">
    <location>
        <begin position="26"/>
        <end position="204"/>
    </location>
</feature>
<gene>
    <name evidence="2" type="ORF">REIFOR_01135</name>
</gene>
<dbReference type="KEGG" id="rfo:REIFOR_01135"/>
<reference evidence="2 3" key="1">
    <citation type="journal article" date="2017" name="Environ. Microbiol.">
        <title>Genomic and physiological analyses of 'Reinekea forsetii' reveal a versatile opportunistic lifestyle during spring algae blooms.</title>
        <authorList>
            <person name="Avci B."/>
            <person name="Hahnke R.L."/>
            <person name="Chafee M."/>
            <person name="Fischer T."/>
            <person name="Gruber-Vodicka H."/>
            <person name="Tegetmeyer H.E."/>
            <person name="Harder J."/>
            <person name="Fuchs B.M."/>
            <person name="Amann R.I."/>
            <person name="Teeling H."/>
        </authorList>
    </citation>
    <scope>NUCLEOTIDE SEQUENCE [LARGE SCALE GENOMIC DNA]</scope>
    <source>
        <strain evidence="2 3">Hel1_31_D35</strain>
    </source>
</reference>
<dbReference type="RefSeq" id="WP_100256635.1">
    <property type="nucleotide sequence ID" value="NZ_CP011797.1"/>
</dbReference>
<dbReference type="OrthoDB" id="9816309at2"/>
<dbReference type="EMBL" id="CP011797">
    <property type="protein sequence ID" value="ATX76283.1"/>
    <property type="molecule type" value="Genomic_DNA"/>
</dbReference>
<dbReference type="InterPro" id="IPR022642">
    <property type="entry name" value="CheR_C"/>
</dbReference>
<evidence type="ECO:0000313" key="3">
    <source>
        <dbReference type="Proteomes" id="UP000229757"/>
    </source>
</evidence>
<dbReference type="PROSITE" id="PS50123">
    <property type="entry name" value="CHER"/>
    <property type="match status" value="1"/>
</dbReference>
<name>A0A2K8KN81_9GAMM</name>
<keyword evidence="2" id="KW-0489">Methyltransferase</keyword>
<sequence>MFNLQQLATMAQYVGRARDFLRTDIYYNLILYPLVSRKQRKLLAECRPNQSHTYTSFNRSPGQLEALIGPVLNFITQGAHSPGQTPLQINVMAGSIGAEAYTLASTLLNLRPDVDFHIHCSDLHEETVARSIDGVYSADEVLAGQLPERFFRNTFERVDGFYRVKSAIRKRVTFFKADIVTDPLAKLYPPGDIIFLQNVLFHLDCGAAYRAFNNALSTCKTHYAVFIDGMSLDMRVDLTHRHQLVPLDYKIRDIHQHARRHVPEDWWNYYFGAEPYLFFKPDRQRRYSTIFLTP</sequence>
<dbReference type="GO" id="GO:0008757">
    <property type="term" value="F:S-adenosylmethionine-dependent methyltransferase activity"/>
    <property type="evidence" value="ECO:0007669"/>
    <property type="project" value="InterPro"/>
</dbReference>
<accession>A0A2K8KN81</accession>
<evidence type="ECO:0000313" key="2">
    <source>
        <dbReference type="EMBL" id="ATX76283.1"/>
    </source>
</evidence>
<dbReference type="Proteomes" id="UP000229757">
    <property type="component" value="Chromosome"/>
</dbReference>
<keyword evidence="2" id="KW-0808">Transferase</keyword>
<keyword evidence="3" id="KW-1185">Reference proteome</keyword>
<dbReference type="GO" id="GO:0032259">
    <property type="term" value="P:methylation"/>
    <property type="evidence" value="ECO:0007669"/>
    <property type="project" value="UniProtKB-KW"/>
</dbReference>
<dbReference type="InterPro" id="IPR050903">
    <property type="entry name" value="Bact_Chemotaxis_MeTrfase"/>
</dbReference>
<dbReference type="AlphaFoldDB" id="A0A2K8KN81"/>
<dbReference type="Pfam" id="PF01739">
    <property type="entry name" value="CheR"/>
    <property type="match status" value="1"/>
</dbReference>
<dbReference type="InterPro" id="IPR000780">
    <property type="entry name" value="CheR_MeTrfase"/>
</dbReference>
<dbReference type="SUPFAM" id="SSF53335">
    <property type="entry name" value="S-adenosyl-L-methionine-dependent methyltransferases"/>
    <property type="match status" value="1"/>
</dbReference>
<proteinExistence type="predicted"/>
<dbReference type="SMART" id="SM00138">
    <property type="entry name" value="MeTrc"/>
    <property type="match status" value="1"/>
</dbReference>
<dbReference type="PANTHER" id="PTHR24422">
    <property type="entry name" value="CHEMOTAXIS PROTEIN METHYLTRANSFERASE"/>
    <property type="match status" value="1"/>
</dbReference>